<dbReference type="InterPro" id="IPR011789">
    <property type="entry name" value="CueR"/>
</dbReference>
<dbReference type="EMBL" id="FNLO01000001">
    <property type="protein sequence ID" value="SDV46094.1"/>
    <property type="molecule type" value="Genomic_DNA"/>
</dbReference>
<reference evidence="8" key="1">
    <citation type="submission" date="2016-09" db="EMBL/GenBank/DDBJ databases">
        <authorList>
            <person name="Varghese N."/>
            <person name="Submissions S."/>
        </authorList>
    </citation>
    <scope>NUCLEOTIDE SEQUENCE [LARGE SCALE GENOMIC DNA]</scope>
    <source>
        <strain evidence="8">JS23</strain>
    </source>
</reference>
<evidence type="ECO:0000256" key="3">
    <source>
        <dbReference type="ARBA" id="ARBA00023015"/>
    </source>
</evidence>
<proteinExistence type="predicted"/>
<dbReference type="RefSeq" id="WP_091903458.1">
    <property type="nucleotide sequence ID" value="NZ_FNLO01000001.1"/>
</dbReference>
<sequence>MNIGEAAQASGVSVKMIRHYEAVGLIPPASRSEGNYRRYTEANVEELRFIGRARRLGFSVKQLGALLELWRDKSRPSREVKRLASEHLAELDMRISELTAIKQTLERLVASCHGDARPDCPILSAIASPRHG</sequence>
<evidence type="ECO:0000259" key="6">
    <source>
        <dbReference type="PROSITE" id="PS50937"/>
    </source>
</evidence>
<feature type="domain" description="HTH merR-type" evidence="6">
    <location>
        <begin position="1"/>
        <end position="69"/>
    </location>
</feature>
<dbReference type="GO" id="GO:0005507">
    <property type="term" value="F:copper ion binding"/>
    <property type="evidence" value="ECO:0007669"/>
    <property type="project" value="InterPro"/>
</dbReference>
<protein>
    <submittedName>
        <fullName evidence="7">MerR family transcriptional regulator, copper efflux regulator</fullName>
    </submittedName>
</protein>
<evidence type="ECO:0000256" key="5">
    <source>
        <dbReference type="ARBA" id="ARBA00023163"/>
    </source>
</evidence>
<dbReference type="SMART" id="SM00422">
    <property type="entry name" value="HTH_MERR"/>
    <property type="match status" value="1"/>
</dbReference>
<dbReference type="PROSITE" id="PS00552">
    <property type="entry name" value="HTH_MERR_1"/>
    <property type="match status" value="1"/>
</dbReference>
<keyword evidence="3" id="KW-0805">Transcription regulation</keyword>
<dbReference type="Pfam" id="PF00376">
    <property type="entry name" value="MerR"/>
    <property type="match status" value="1"/>
</dbReference>
<gene>
    <name evidence="7" type="ORF">SAMN05216551_10170</name>
</gene>
<name>A0A1H2PJP6_9BURK</name>
<dbReference type="InterPro" id="IPR000551">
    <property type="entry name" value="MerR-type_HTH_dom"/>
</dbReference>
<evidence type="ECO:0000313" key="8">
    <source>
        <dbReference type="Proteomes" id="UP000243719"/>
    </source>
</evidence>
<dbReference type="Gene3D" id="1.10.1660.10">
    <property type="match status" value="1"/>
</dbReference>
<evidence type="ECO:0000256" key="4">
    <source>
        <dbReference type="ARBA" id="ARBA00023125"/>
    </source>
</evidence>
<dbReference type="GO" id="GO:0003677">
    <property type="term" value="F:DNA binding"/>
    <property type="evidence" value="ECO:0007669"/>
    <property type="project" value="UniProtKB-KW"/>
</dbReference>
<keyword evidence="2" id="KW-0963">Cytoplasm</keyword>
<dbReference type="PRINTS" id="PR00040">
    <property type="entry name" value="HTHMERR"/>
</dbReference>
<dbReference type="Proteomes" id="UP000243719">
    <property type="component" value="Unassembled WGS sequence"/>
</dbReference>
<keyword evidence="5" id="KW-0804">Transcription</keyword>
<dbReference type="Pfam" id="PF09278">
    <property type="entry name" value="MerR-DNA-bind"/>
    <property type="match status" value="1"/>
</dbReference>
<dbReference type="InterPro" id="IPR047057">
    <property type="entry name" value="MerR_fam"/>
</dbReference>
<keyword evidence="4" id="KW-0238">DNA-binding</keyword>
<comment type="subcellular location">
    <subcellularLocation>
        <location evidence="1">Cytoplasm</location>
    </subcellularLocation>
</comment>
<dbReference type="NCBIfam" id="TIGR02044">
    <property type="entry name" value="CueR"/>
    <property type="match status" value="1"/>
</dbReference>
<dbReference type="PANTHER" id="PTHR30204">
    <property type="entry name" value="REDOX-CYCLING DRUG-SENSING TRANSCRIPTIONAL ACTIVATOR SOXR"/>
    <property type="match status" value="1"/>
</dbReference>
<accession>A0A1H2PJP6</accession>
<dbReference type="GO" id="GO:0003700">
    <property type="term" value="F:DNA-binding transcription factor activity"/>
    <property type="evidence" value="ECO:0007669"/>
    <property type="project" value="InterPro"/>
</dbReference>
<dbReference type="SUPFAM" id="SSF46955">
    <property type="entry name" value="Putative DNA-binding domain"/>
    <property type="match status" value="1"/>
</dbReference>
<dbReference type="GO" id="GO:0005737">
    <property type="term" value="C:cytoplasm"/>
    <property type="evidence" value="ECO:0007669"/>
    <property type="project" value="UniProtKB-SubCell"/>
</dbReference>
<dbReference type="InterPro" id="IPR015358">
    <property type="entry name" value="Tscrpt_reg_MerR_DNA-bd"/>
</dbReference>
<evidence type="ECO:0000313" key="7">
    <source>
        <dbReference type="EMBL" id="SDV46094.1"/>
    </source>
</evidence>
<dbReference type="GO" id="GO:0045893">
    <property type="term" value="P:positive regulation of DNA-templated transcription"/>
    <property type="evidence" value="ECO:0007669"/>
    <property type="project" value="InterPro"/>
</dbReference>
<organism evidence="7 8">
    <name type="scientific">Chitinasiproducens palmae</name>
    <dbReference type="NCBI Taxonomy" id="1770053"/>
    <lineage>
        <taxon>Bacteria</taxon>
        <taxon>Pseudomonadati</taxon>
        <taxon>Pseudomonadota</taxon>
        <taxon>Betaproteobacteria</taxon>
        <taxon>Burkholderiales</taxon>
        <taxon>Burkholderiaceae</taxon>
        <taxon>Chitinasiproducens</taxon>
    </lineage>
</organism>
<evidence type="ECO:0000256" key="2">
    <source>
        <dbReference type="ARBA" id="ARBA00022490"/>
    </source>
</evidence>
<dbReference type="PROSITE" id="PS50937">
    <property type="entry name" value="HTH_MERR_2"/>
    <property type="match status" value="1"/>
</dbReference>
<dbReference type="AlphaFoldDB" id="A0A1H2PJP6"/>
<dbReference type="CDD" id="cd01108">
    <property type="entry name" value="HTH_CueR"/>
    <property type="match status" value="1"/>
</dbReference>
<dbReference type="STRING" id="1770053.SAMN05216551_10170"/>
<dbReference type="InterPro" id="IPR009061">
    <property type="entry name" value="DNA-bd_dom_put_sf"/>
</dbReference>
<dbReference type="OrthoDB" id="9808480at2"/>
<dbReference type="PANTHER" id="PTHR30204:SF94">
    <property type="entry name" value="HEAVY METAL-DEPENDENT TRANSCRIPTIONAL REGULATOR HI_0293-RELATED"/>
    <property type="match status" value="1"/>
</dbReference>
<evidence type="ECO:0000256" key="1">
    <source>
        <dbReference type="ARBA" id="ARBA00004496"/>
    </source>
</evidence>
<keyword evidence="8" id="KW-1185">Reference proteome</keyword>